<keyword evidence="2" id="KW-0784">Thiamine biosynthesis</keyword>
<dbReference type="EMBL" id="MTCZ01000053">
    <property type="protein sequence ID" value="OWP84123.1"/>
    <property type="molecule type" value="Genomic_DNA"/>
</dbReference>
<feature type="domain" description="Thiamine phosphate synthase/TenI" evidence="3">
    <location>
        <begin position="6"/>
        <end position="156"/>
    </location>
</feature>
<dbReference type="PANTHER" id="PTHR20857:SF15">
    <property type="entry name" value="THIAMINE-PHOSPHATE SYNTHASE"/>
    <property type="match status" value="1"/>
</dbReference>
<dbReference type="GO" id="GO:0004789">
    <property type="term" value="F:thiamine-phosphate diphosphorylase activity"/>
    <property type="evidence" value="ECO:0007669"/>
    <property type="project" value="TreeGrafter"/>
</dbReference>
<evidence type="ECO:0000313" key="4">
    <source>
        <dbReference type="EMBL" id="OWP84123.1"/>
    </source>
</evidence>
<name>A0A246GIP4_9FLAO</name>
<accession>A0A246GIP4</accession>
<dbReference type="SUPFAM" id="SSF51391">
    <property type="entry name" value="Thiamin phosphate synthase"/>
    <property type="match status" value="1"/>
</dbReference>
<dbReference type="RefSeq" id="WP_088392407.1">
    <property type="nucleotide sequence ID" value="NZ_MTCZ01000053.1"/>
</dbReference>
<dbReference type="GO" id="GO:0005737">
    <property type="term" value="C:cytoplasm"/>
    <property type="evidence" value="ECO:0007669"/>
    <property type="project" value="TreeGrafter"/>
</dbReference>
<evidence type="ECO:0000256" key="1">
    <source>
        <dbReference type="ARBA" id="ARBA00004948"/>
    </source>
</evidence>
<dbReference type="AlphaFoldDB" id="A0A246GIP4"/>
<evidence type="ECO:0000259" key="3">
    <source>
        <dbReference type="Pfam" id="PF02581"/>
    </source>
</evidence>
<protein>
    <recommendedName>
        <fullName evidence="3">Thiamine phosphate synthase/TenI domain-containing protein</fullName>
    </recommendedName>
</protein>
<dbReference type="PANTHER" id="PTHR20857">
    <property type="entry name" value="THIAMINE-PHOSPHATE PYROPHOSPHORYLASE"/>
    <property type="match status" value="1"/>
</dbReference>
<dbReference type="Pfam" id="PF02581">
    <property type="entry name" value="TMP-TENI"/>
    <property type="match status" value="1"/>
</dbReference>
<evidence type="ECO:0000313" key="5">
    <source>
        <dbReference type="Proteomes" id="UP000197768"/>
    </source>
</evidence>
<comment type="pathway">
    <text evidence="1">Cofactor biosynthesis; thiamine diphosphate biosynthesis.</text>
</comment>
<dbReference type="Gene3D" id="3.20.20.70">
    <property type="entry name" value="Aldolase class I"/>
    <property type="match status" value="1"/>
</dbReference>
<reference evidence="4 5" key="1">
    <citation type="journal article" date="2017" name="Infect. Genet. Evol.">
        <title>Comparative genome analysis of fish pathogen Flavobacterium columnare reveals extensive sequence diversity within the species.</title>
        <authorList>
            <person name="Kayansamruaj P."/>
            <person name="Dong H.T."/>
            <person name="Hirono I."/>
            <person name="Kondo H."/>
            <person name="Senapin S."/>
            <person name="Rodkhum C."/>
        </authorList>
    </citation>
    <scope>NUCLEOTIDE SEQUENCE [LARGE SCALE GENOMIC DNA]</scope>
    <source>
        <strain evidence="4 5">1215</strain>
    </source>
</reference>
<evidence type="ECO:0000256" key="2">
    <source>
        <dbReference type="ARBA" id="ARBA00022977"/>
    </source>
</evidence>
<dbReference type="GO" id="GO:0009228">
    <property type="term" value="P:thiamine biosynthetic process"/>
    <property type="evidence" value="ECO:0007669"/>
    <property type="project" value="UniProtKB-KW"/>
</dbReference>
<sequence length="190" mass="21765">MMLLSTEHTIENEIQTLHQLFEAGLTHFHIRKPNYTLQETKAYLDKINSAFHPFCVVSYPELVNEYDLKGIHQTSHNRSFLVPTTKSLSTSTHSITEFNELDSAYHYAFLSPVFPSLSKANYHHPEILHQIAQRTNFNIQLIALGGISEKNISEVLPYFNSVALLGAIWLHPNPIEQWKKCQNIVLSYSA</sequence>
<comment type="caution">
    <text evidence="4">The sequence shown here is derived from an EMBL/GenBank/DDBJ whole genome shotgun (WGS) entry which is preliminary data.</text>
</comment>
<gene>
    <name evidence="4" type="ORF">BWK59_07030</name>
</gene>
<proteinExistence type="predicted"/>
<organism evidence="4 5">
    <name type="scientific">Flavobacterium davisii</name>
    <dbReference type="NCBI Taxonomy" id="2906077"/>
    <lineage>
        <taxon>Bacteria</taxon>
        <taxon>Pseudomonadati</taxon>
        <taxon>Bacteroidota</taxon>
        <taxon>Flavobacteriia</taxon>
        <taxon>Flavobacteriales</taxon>
        <taxon>Flavobacteriaceae</taxon>
        <taxon>Flavobacterium</taxon>
    </lineage>
</organism>
<dbReference type="CDD" id="cd00564">
    <property type="entry name" value="TMP_TenI"/>
    <property type="match status" value="1"/>
</dbReference>
<dbReference type="InterPro" id="IPR022998">
    <property type="entry name" value="ThiamineP_synth_TenI"/>
</dbReference>
<dbReference type="InterPro" id="IPR013785">
    <property type="entry name" value="Aldolase_TIM"/>
</dbReference>
<dbReference type="InterPro" id="IPR036206">
    <property type="entry name" value="ThiamineP_synth_sf"/>
</dbReference>
<dbReference type="Proteomes" id="UP000197768">
    <property type="component" value="Unassembled WGS sequence"/>
</dbReference>